<evidence type="ECO:0000256" key="2">
    <source>
        <dbReference type="ARBA" id="ARBA00022801"/>
    </source>
</evidence>
<dbReference type="EMBL" id="QJJK01000007">
    <property type="protein sequence ID" value="PXW57017.1"/>
    <property type="molecule type" value="Genomic_DNA"/>
</dbReference>
<dbReference type="Gene3D" id="3.60.60.10">
    <property type="entry name" value="Penicillin V Acylase, Chain A"/>
    <property type="match status" value="1"/>
</dbReference>
<keyword evidence="5" id="KW-1185">Reference proteome</keyword>
<feature type="domain" description="Choloylglycine hydrolase/NAAA C-terminal" evidence="3">
    <location>
        <begin position="26"/>
        <end position="333"/>
    </location>
</feature>
<dbReference type="PANTHER" id="PTHR35527">
    <property type="entry name" value="CHOLOYLGLYCINE HYDROLASE"/>
    <property type="match status" value="1"/>
</dbReference>
<proteinExistence type="inferred from homology"/>
<comment type="similarity">
    <text evidence="1">Belongs to the peptidase C59 family.</text>
</comment>
<evidence type="ECO:0000259" key="3">
    <source>
        <dbReference type="Pfam" id="PF02275"/>
    </source>
</evidence>
<evidence type="ECO:0000313" key="5">
    <source>
        <dbReference type="Proteomes" id="UP000248021"/>
    </source>
</evidence>
<name>A0A2V3U399_9HYPH</name>
<keyword evidence="2" id="KW-0378">Hydrolase</keyword>
<dbReference type="SUPFAM" id="SSF56235">
    <property type="entry name" value="N-terminal nucleophile aminohydrolases (Ntn hydrolases)"/>
    <property type="match status" value="1"/>
</dbReference>
<dbReference type="OrthoDB" id="9794717at2"/>
<comment type="caution">
    <text evidence="4">The sequence shown here is derived from an EMBL/GenBank/DDBJ whole genome shotgun (WGS) entry which is preliminary data.</text>
</comment>
<gene>
    <name evidence="4" type="ORF">C7450_10755</name>
</gene>
<accession>A0A2V3U399</accession>
<organism evidence="4 5">
    <name type="scientific">Chelatococcus asaccharovorans</name>
    <dbReference type="NCBI Taxonomy" id="28210"/>
    <lineage>
        <taxon>Bacteria</taxon>
        <taxon>Pseudomonadati</taxon>
        <taxon>Pseudomonadota</taxon>
        <taxon>Alphaproteobacteria</taxon>
        <taxon>Hyphomicrobiales</taxon>
        <taxon>Chelatococcaceae</taxon>
        <taxon>Chelatococcus</taxon>
    </lineage>
</organism>
<dbReference type="PANTHER" id="PTHR35527:SF2">
    <property type="entry name" value="HYDROLASE"/>
    <property type="match status" value="1"/>
</dbReference>
<dbReference type="InterPro" id="IPR052193">
    <property type="entry name" value="Peptidase_C59"/>
</dbReference>
<evidence type="ECO:0000313" key="4">
    <source>
        <dbReference type="EMBL" id="PXW57017.1"/>
    </source>
</evidence>
<dbReference type="Proteomes" id="UP000248021">
    <property type="component" value="Unassembled WGS sequence"/>
</dbReference>
<dbReference type="AlphaFoldDB" id="A0A2V3U399"/>
<dbReference type="GO" id="GO:0016787">
    <property type="term" value="F:hydrolase activity"/>
    <property type="evidence" value="ECO:0007669"/>
    <property type="project" value="UniProtKB-KW"/>
</dbReference>
<dbReference type="Pfam" id="PF02275">
    <property type="entry name" value="CBAH"/>
    <property type="match status" value="1"/>
</dbReference>
<dbReference type="InterPro" id="IPR029132">
    <property type="entry name" value="CBAH/NAAA_C"/>
</dbReference>
<dbReference type="CDD" id="cd00542">
    <property type="entry name" value="Ntn_PVA"/>
    <property type="match status" value="1"/>
</dbReference>
<reference evidence="4 5" key="1">
    <citation type="submission" date="2018-05" db="EMBL/GenBank/DDBJ databases">
        <title>Genomic Encyclopedia of Type Strains, Phase IV (KMG-IV): sequencing the most valuable type-strain genomes for metagenomic binning, comparative biology and taxonomic classification.</title>
        <authorList>
            <person name="Goeker M."/>
        </authorList>
    </citation>
    <scope>NUCLEOTIDE SEQUENCE [LARGE SCALE GENOMIC DNA]</scope>
    <source>
        <strain evidence="4 5">DSM 6462</strain>
    </source>
</reference>
<protein>
    <submittedName>
        <fullName evidence="4">Penicillin amidase</fullName>
    </submittedName>
</protein>
<dbReference type="PROSITE" id="PS51257">
    <property type="entry name" value="PROKAR_LIPOPROTEIN"/>
    <property type="match status" value="1"/>
</dbReference>
<dbReference type="InterPro" id="IPR029055">
    <property type="entry name" value="Ntn_hydrolases_N"/>
</dbReference>
<sequence>MFRTVATTIALIAAMNTALVNTAIACTAVDIVAADKSVIAGRTMEWAFDMKWTLVSQPKGTALTLTAPKDTGLPAKSVTTRYGVVGVSAGIIPGGALLDGQNSEGLSMSGNFLPGFTQYQTVTAQDKEYQSVLTFGSWALGNFATVDALREAVKTMKVWADDSLPTGPTPATIHFVFVDRSGAGMVVEYVKGEVKIHDNLAHVLTNAPTYDWHINNVRNYLNLSTVGVPARQVGAVNVTELGQGGGLLGLPGDYTPPSRFVRATMLRHGVTEPKTAAEAVQTVAHILNNVDIPVGIAQSRMPDGKLVSDYTQWVVLKDLTNNRLMIADYNNRLNYLTIDLAPIFAEGKAGAKLVDDLPYPKPVAGAAALQP</sequence>
<dbReference type="RefSeq" id="WP_110375650.1">
    <property type="nucleotide sequence ID" value="NZ_CAKNFM010000006.1"/>
</dbReference>
<evidence type="ECO:0000256" key="1">
    <source>
        <dbReference type="ARBA" id="ARBA00006625"/>
    </source>
</evidence>